<gene>
    <name evidence="4" type="ORF">H0A68_07550</name>
</gene>
<dbReference type="CDD" id="cd02440">
    <property type="entry name" value="AdoMet_MTases"/>
    <property type="match status" value="1"/>
</dbReference>
<dbReference type="AlphaFoldDB" id="A0A853F7Z5"/>
<dbReference type="SUPFAM" id="SSF53335">
    <property type="entry name" value="S-adenosyl-L-methionine-dependent methyltransferases"/>
    <property type="match status" value="1"/>
</dbReference>
<dbReference type="OrthoDB" id="9799672at2"/>
<evidence type="ECO:0000256" key="2">
    <source>
        <dbReference type="ARBA" id="ARBA00022679"/>
    </source>
</evidence>
<evidence type="ECO:0000256" key="3">
    <source>
        <dbReference type="ARBA" id="ARBA00022691"/>
    </source>
</evidence>
<keyword evidence="5" id="KW-1185">Reference proteome</keyword>
<dbReference type="GO" id="GO:0032259">
    <property type="term" value="P:methylation"/>
    <property type="evidence" value="ECO:0007669"/>
    <property type="project" value="UniProtKB-KW"/>
</dbReference>
<reference evidence="4 5" key="1">
    <citation type="submission" date="2020-07" db="EMBL/GenBank/DDBJ databases">
        <title>Taxonomic revisions and descriptions of new bacterial species based on genomic comparisons in the high-G+C-content subgroup of the family Alcaligenaceae.</title>
        <authorList>
            <person name="Szabo A."/>
            <person name="Felfoldi T."/>
        </authorList>
    </citation>
    <scope>NUCLEOTIDE SEQUENCE [LARGE SCALE GENOMIC DNA]</scope>
    <source>
        <strain evidence="4 5">DSM 25264</strain>
    </source>
</reference>
<comment type="caution">
    <text evidence="4">The sequence shown here is derived from an EMBL/GenBank/DDBJ whole genome shotgun (WGS) entry which is preliminary data.</text>
</comment>
<sequence length="225" mass="24491">MSEQQEWDRVDDYLSDMLVQSDPALDLALRSSAEAGLPAINVSPNQGKLLHLLARMSGARHILEVGTLGGYSTIWLARALAPGGRLVSLEKIHHHAQIARNNIHSAELDDMVDIVVDDALASLDRLIADGVEPFDFIFLDADKENNAAYLERALRLSRPGTVIVGDNVVRKGRITHEGNTDPDVLGVRKFLTLMADSPELDSTAVQTVGSKGWDGFSLSIVSDRT</sequence>
<dbReference type="Gene3D" id="3.40.50.150">
    <property type="entry name" value="Vaccinia Virus protein VP39"/>
    <property type="match status" value="1"/>
</dbReference>
<dbReference type="PROSITE" id="PS51682">
    <property type="entry name" value="SAM_OMT_I"/>
    <property type="match status" value="1"/>
</dbReference>
<dbReference type="GO" id="GO:0008171">
    <property type="term" value="F:O-methyltransferase activity"/>
    <property type="evidence" value="ECO:0007669"/>
    <property type="project" value="InterPro"/>
</dbReference>
<evidence type="ECO:0000313" key="4">
    <source>
        <dbReference type="EMBL" id="NYT36725.1"/>
    </source>
</evidence>
<evidence type="ECO:0000256" key="1">
    <source>
        <dbReference type="ARBA" id="ARBA00022603"/>
    </source>
</evidence>
<accession>A0A853F7Z5</accession>
<evidence type="ECO:0000313" key="5">
    <source>
        <dbReference type="Proteomes" id="UP000580517"/>
    </source>
</evidence>
<organism evidence="4 5">
    <name type="scientific">Allopusillimonas soli</name>
    <dbReference type="NCBI Taxonomy" id="659016"/>
    <lineage>
        <taxon>Bacteria</taxon>
        <taxon>Pseudomonadati</taxon>
        <taxon>Pseudomonadota</taxon>
        <taxon>Betaproteobacteria</taxon>
        <taxon>Burkholderiales</taxon>
        <taxon>Alcaligenaceae</taxon>
        <taxon>Allopusillimonas</taxon>
    </lineage>
</organism>
<dbReference type="GO" id="GO:0008757">
    <property type="term" value="F:S-adenosylmethionine-dependent methyltransferase activity"/>
    <property type="evidence" value="ECO:0007669"/>
    <property type="project" value="TreeGrafter"/>
</dbReference>
<dbReference type="Pfam" id="PF01596">
    <property type="entry name" value="Methyltransf_3"/>
    <property type="match status" value="1"/>
</dbReference>
<dbReference type="InterPro" id="IPR002935">
    <property type="entry name" value="SAM_O-MeTrfase"/>
</dbReference>
<dbReference type="InterPro" id="IPR029063">
    <property type="entry name" value="SAM-dependent_MTases_sf"/>
</dbReference>
<keyword evidence="3" id="KW-0949">S-adenosyl-L-methionine</keyword>
<dbReference type="EMBL" id="JACCEW010000002">
    <property type="protein sequence ID" value="NYT36725.1"/>
    <property type="molecule type" value="Genomic_DNA"/>
</dbReference>
<dbReference type="InterPro" id="IPR050362">
    <property type="entry name" value="Cation-dep_OMT"/>
</dbReference>
<name>A0A853F7Z5_9BURK</name>
<keyword evidence="1 4" id="KW-0489">Methyltransferase</keyword>
<dbReference type="Proteomes" id="UP000580517">
    <property type="component" value="Unassembled WGS sequence"/>
</dbReference>
<dbReference type="PANTHER" id="PTHR10509">
    <property type="entry name" value="O-METHYLTRANSFERASE-RELATED"/>
    <property type="match status" value="1"/>
</dbReference>
<dbReference type="PANTHER" id="PTHR10509:SF14">
    <property type="entry name" value="CAFFEOYL-COA O-METHYLTRANSFERASE 3-RELATED"/>
    <property type="match status" value="1"/>
</dbReference>
<proteinExistence type="predicted"/>
<keyword evidence="2 4" id="KW-0808">Transferase</keyword>
<protein>
    <submittedName>
        <fullName evidence="4">O-methyltransferase</fullName>
    </submittedName>
</protein>
<dbReference type="RefSeq" id="WP_129968670.1">
    <property type="nucleotide sequence ID" value="NZ_JACCEW010000002.1"/>
</dbReference>